<organism evidence="4 5">
    <name type="scientific">Roseovarius aestuarii</name>
    <dbReference type="NCBI Taxonomy" id="475083"/>
    <lineage>
        <taxon>Bacteria</taxon>
        <taxon>Pseudomonadati</taxon>
        <taxon>Pseudomonadota</taxon>
        <taxon>Alphaproteobacteria</taxon>
        <taxon>Rhodobacterales</taxon>
        <taxon>Roseobacteraceae</taxon>
        <taxon>Roseovarius</taxon>
    </lineage>
</organism>
<feature type="chain" id="PRO_5013253778" evidence="3">
    <location>
        <begin position="28"/>
        <end position="302"/>
    </location>
</feature>
<dbReference type="PANTHER" id="PTHR35841">
    <property type="entry name" value="PHOSPHONATES-BINDING PERIPLASMIC PROTEIN"/>
    <property type="match status" value="1"/>
</dbReference>
<proteinExistence type="inferred from homology"/>
<keyword evidence="2 3" id="KW-0732">Signal</keyword>
<dbReference type="GO" id="GO:0043190">
    <property type="term" value="C:ATP-binding cassette (ABC) transporter complex"/>
    <property type="evidence" value="ECO:0007669"/>
    <property type="project" value="InterPro"/>
</dbReference>
<feature type="signal peptide" evidence="3">
    <location>
        <begin position="1"/>
        <end position="27"/>
    </location>
</feature>
<accession>A0A1X7BPM1</accession>
<evidence type="ECO:0000256" key="2">
    <source>
        <dbReference type="ARBA" id="ARBA00022729"/>
    </source>
</evidence>
<protein>
    <submittedName>
        <fullName evidence="4">Phosphate-import protein PhnD</fullName>
    </submittedName>
</protein>
<comment type="similarity">
    <text evidence="1">Belongs to the phosphate/phosphite/phosphonate binding protein family.</text>
</comment>
<dbReference type="RefSeq" id="WP_176237646.1">
    <property type="nucleotide sequence ID" value="NZ_FWXB01000004.1"/>
</dbReference>
<evidence type="ECO:0000313" key="4">
    <source>
        <dbReference type="EMBL" id="SMC11587.1"/>
    </source>
</evidence>
<name>A0A1X7BPM1_9RHOB</name>
<dbReference type="GO" id="GO:0055085">
    <property type="term" value="P:transmembrane transport"/>
    <property type="evidence" value="ECO:0007669"/>
    <property type="project" value="InterPro"/>
</dbReference>
<sequence>MNIWTKTSKMVGAALLASVAFTGIAQAQDCKNPDVIRFSMIPTEETTQELALYQPLVNQIKDATGKNVEFFLPTSYASVVEAMLGGFVDLGMHGPYSYVIAQEKDPELRVVATYAKHKGQFQEEGPGYKAVLVARADSGYTSVDDLKGTVIGLTDPASTSGNLLPRVSFTKVIGAELEDYFSRVVYTGGHDLSGVAVIEGQVDAAFVATHRLDNVLERGIATMDDYVVLWSSPVIPQDPFVVNGRLCPEIIDQIQGAFLALADSDEGRQYLENVNASKFVAMTDADYDIIRDLKAAKDAKKN</sequence>
<dbReference type="CDD" id="cd01071">
    <property type="entry name" value="PBP2_PhnD_like"/>
    <property type="match status" value="1"/>
</dbReference>
<dbReference type="EMBL" id="FWXB01000004">
    <property type="protein sequence ID" value="SMC11587.1"/>
    <property type="molecule type" value="Genomic_DNA"/>
</dbReference>
<gene>
    <name evidence="4" type="primary">phnD_2</name>
    <name evidence="4" type="ORF">ROA7745_01402</name>
</gene>
<keyword evidence="5" id="KW-1185">Reference proteome</keyword>
<dbReference type="NCBIfam" id="TIGR01098">
    <property type="entry name" value="3A0109s03R"/>
    <property type="match status" value="1"/>
</dbReference>
<dbReference type="AlphaFoldDB" id="A0A1X7BPM1"/>
<dbReference type="Pfam" id="PF12974">
    <property type="entry name" value="Phosphonate-bd"/>
    <property type="match status" value="1"/>
</dbReference>
<reference evidence="4 5" key="1">
    <citation type="submission" date="2017-03" db="EMBL/GenBank/DDBJ databases">
        <authorList>
            <person name="Afonso C.L."/>
            <person name="Miller P.J."/>
            <person name="Scott M.A."/>
            <person name="Spackman E."/>
            <person name="Goraichik I."/>
            <person name="Dimitrov K.M."/>
            <person name="Suarez D.L."/>
            <person name="Swayne D.E."/>
        </authorList>
    </citation>
    <scope>NUCLEOTIDE SEQUENCE [LARGE SCALE GENOMIC DNA]</scope>
    <source>
        <strain evidence="4 5">CECT 7745</strain>
    </source>
</reference>
<evidence type="ECO:0000313" key="5">
    <source>
        <dbReference type="Proteomes" id="UP000193224"/>
    </source>
</evidence>
<evidence type="ECO:0000256" key="3">
    <source>
        <dbReference type="SAM" id="SignalP"/>
    </source>
</evidence>
<dbReference type="Gene3D" id="3.40.190.10">
    <property type="entry name" value="Periplasmic binding protein-like II"/>
    <property type="match status" value="2"/>
</dbReference>
<dbReference type="SUPFAM" id="SSF53850">
    <property type="entry name" value="Periplasmic binding protein-like II"/>
    <property type="match status" value="1"/>
</dbReference>
<evidence type="ECO:0000256" key="1">
    <source>
        <dbReference type="ARBA" id="ARBA00007162"/>
    </source>
</evidence>
<dbReference type="PANTHER" id="PTHR35841:SF1">
    <property type="entry name" value="PHOSPHONATES-BINDING PERIPLASMIC PROTEIN"/>
    <property type="match status" value="1"/>
</dbReference>
<dbReference type="Proteomes" id="UP000193224">
    <property type="component" value="Unassembled WGS sequence"/>
</dbReference>
<dbReference type="InterPro" id="IPR005770">
    <property type="entry name" value="PhnD"/>
</dbReference>